<comment type="similarity">
    <text evidence="8">Belongs to the binding-protein-dependent transport system permease family.</text>
</comment>
<comment type="caution">
    <text evidence="10">The sequence shown here is derived from an EMBL/GenBank/DDBJ whole genome shotgun (WGS) entry which is preliminary data.</text>
</comment>
<evidence type="ECO:0000313" key="11">
    <source>
        <dbReference type="Proteomes" id="UP000245202"/>
    </source>
</evidence>
<keyword evidence="7 8" id="KW-0472">Membrane</keyword>
<evidence type="ECO:0000256" key="7">
    <source>
        <dbReference type="ARBA" id="ARBA00023136"/>
    </source>
</evidence>
<dbReference type="InterPro" id="IPR000515">
    <property type="entry name" value="MetI-like"/>
</dbReference>
<protein>
    <submittedName>
        <fullName evidence="10">Ectoine/hydroxyectoine ABC transporter permease subunit EhuD</fullName>
    </submittedName>
</protein>
<keyword evidence="5" id="KW-0029">Amino-acid transport</keyword>
<evidence type="ECO:0000256" key="8">
    <source>
        <dbReference type="RuleBase" id="RU363032"/>
    </source>
</evidence>
<evidence type="ECO:0000256" key="4">
    <source>
        <dbReference type="ARBA" id="ARBA00022692"/>
    </source>
</evidence>
<dbReference type="SUPFAM" id="SSF161098">
    <property type="entry name" value="MetI-like"/>
    <property type="match status" value="1"/>
</dbReference>
<reference evidence="10 11" key="1">
    <citation type="submission" date="2017-08" db="EMBL/GenBank/DDBJ databases">
        <title>Substantial Increase in Enzyme Production by Combined Drug-Resistance Mutations in Paenibacillus agaridevorans.</title>
        <authorList>
            <person name="Tanaka Y."/>
            <person name="Funane K."/>
            <person name="Hosaka T."/>
            <person name="Shiwa Y."/>
            <person name="Fujita N."/>
            <person name="Miyazaki T."/>
            <person name="Yoshikawa H."/>
            <person name="Murakami K."/>
            <person name="Kasahara K."/>
            <person name="Inaoka T."/>
            <person name="Hiraga Y."/>
            <person name="Ochi K."/>
        </authorList>
    </citation>
    <scope>NUCLEOTIDE SEQUENCE [LARGE SCALE GENOMIC DNA]</scope>
    <source>
        <strain evidence="10 11">T-3040</strain>
    </source>
</reference>
<evidence type="ECO:0000259" key="9">
    <source>
        <dbReference type="PROSITE" id="PS50928"/>
    </source>
</evidence>
<dbReference type="InterPro" id="IPR010065">
    <property type="entry name" value="AA_ABC_transptr_permease_3TM"/>
</dbReference>
<accession>A0A2R5EMS3</accession>
<dbReference type="GO" id="GO:0043190">
    <property type="term" value="C:ATP-binding cassette (ABC) transporter complex"/>
    <property type="evidence" value="ECO:0007669"/>
    <property type="project" value="InterPro"/>
</dbReference>
<feature type="transmembrane region" description="Helical" evidence="8">
    <location>
        <begin position="83"/>
        <end position="102"/>
    </location>
</feature>
<proteinExistence type="inferred from homology"/>
<keyword evidence="11" id="KW-1185">Reference proteome</keyword>
<sequence>MWDWDYVYELLPKLLRALPATLGAALCGFALAVLVGILIAIAGRSRFRLLRGLTTGIVDFIRSTPLLVQLFFLYYSLPMLTPLAMSAFATGVIGLGLHYACYLSEVFRSSIDALPKGQWEAASALNLSKARTWFSIVLPQAMPPVIPIMGNYLIVIFKETPALSAITFVELLMRTKNETSISFRAFEPYTITGGLFIVVSLLLSLAVSRLEKRFKNRTTA</sequence>
<dbReference type="GO" id="GO:0006865">
    <property type="term" value="P:amino acid transport"/>
    <property type="evidence" value="ECO:0007669"/>
    <property type="project" value="UniProtKB-KW"/>
</dbReference>
<evidence type="ECO:0000256" key="6">
    <source>
        <dbReference type="ARBA" id="ARBA00022989"/>
    </source>
</evidence>
<keyword evidence="2 8" id="KW-0813">Transport</keyword>
<dbReference type="GO" id="GO:0022857">
    <property type="term" value="F:transmembrane transporter activity"/>
    <property type="evidence" value="ECO:0007669"/>
    <property type="project" value="InterPro"/>
</dbReference>
<evidence type="ECO:0000256" key="5">
    <source>
        <dbReference type="ARBA" id="ARBA00022970"/>
    </source>
</evidence>
<dbReference type="PANTHER" id="PTHR30614">
    <property type="entry name" value="MEMBRANE COMPONENT OF AMINO ACID ABC TRANSPORTER"/>
    <property type="match status" value="1"/>
</dbReference>
<gene>
    <name evidence="10" type="ORF">PAT3040_02507</name>
</gene>
<dbReference type="Gene3D" id="1.10.3720.10">
    <property type="entry name" value="MetI-like"/>
    <property type="match status" value="1"/>
</dbReference>
<dbReference type="InterPro" id="IPR014341">
    <property type="entry name" value="Ectoine_EhuD"/>
</dbReference>
<dbReference type="PANTHER" id="PTHR30614:SF0">
    <property type="entry name" value="L-CYSTINE TRANSPORT SYSTEM PERMEASE PROTEIN TCYL"/>
    <property type="match status" value="1"/>
</dbReference>
<evidence type="ECO:0000313" key="10">
    <source>
        <dbReference type="EMBL" id="GBG07942.1"/>
    </source>
</evidence>
<keyword evidence="4 8" id="KW-0812">Transmembrane</keyword>
<organism evidence="10 11">
    <name type="scientific">Paenibacillus agaridevorans</name>
    <dbReference type="NCBI Taxonomy" id="171404"/>
    <lineage>
        <taxon>Bacteria</taxon>
        <taxon>Bacillati</taxon>
        <taxon>Bacillota</taxon>
        <taxon>Bacilli</taxon>
        <taxon>Bacillales</taxon>
        <taxon>Paenibacillaceae</taxon>
        <taxon>Paenibacillus</taxon>
    </lineage>
</organism>
<name>A0A2R5EMS3_9BACL</name>
<dbReference type="Proteomes" id="UP000245202">
    <property type="component" value="Unassembled WGS sequence"/>
</dbReference>
<dbReference type="CDD" id="cd06261">
    <property type="entry name" value="TM_PBP2"/>
    <property type="match status" value="1"/>
</dbReference>
<evidence type="ECO:0000256" key="2">
    <source>
        <dbReference type="ARBA" id="ARBA00022448"/>
    </source>
</evidence>
<dbReference type="InterPro" id="IPR035906">
    <property type="entry name" value="MetI-like_sf"/>
</dbReference>
<dbReference type="Pfam" id="PF00528">
    <property type="entry name" value="BPD_transp_1"/>
    <property type="match status" value="1"/>
</dbReference>
<dbReference type="PROSITE" id="PS50928">
    <property type="entry name" value="ABC_TM1"/>
    <property type="match status" value="1"/>
</dbReference>
<dbReference type="NCBIfam" id="TIGR01726">
    <property type="entry name" value="HEQRo_perm_3TM"/>
    <property type="match status" value="1"/>
</dbReference>
<feature type="domain" description="ABC transmembrane type-1" evidence="9">
    <location>
        <begin position="18"/>
        <end position="207"/>
    </location>
</feature>
<dbReference type="AlphaFoldDB" id="A0A2R5EMS3"/>
<evidence type="ECO:0000256" key="3">
    <source>
        <dbReference type="ARBA" id="ARBA00022475"/>
    </source>
</evidence>
<keyword evidence="6 8" id="KW-1133">Transmembrane helix</keyword>
<dbReference type="RefSeq" id="WP_108992909.1">
    <property type="nucleotide sequence ID" value="NZ_BDQX01000116.1"/>
</dbReference>
<dbReference type="InterPro" id="IPR043429">
    <property type="entry name" value="ArtM/GltK/GlnP/TcyL/YhdX-like"/>
</dbReference>
<comment type="subcellular location">
    <subcellularLocation>
        <location evidence="1 8">Cell membrane</location>
        <topology evidence="1 8">Multi-pass membrane protein</topology>
    </subcellularLocation>
</comment>
<evidence type="ECO:0000256" key="1">
    <source>
        <dbReference type="ARBA" id="ARBA00004651"/>
    </source>
</evidence>
<keyword evidence="3" id="KW-1003">Cell membrane</keyword>
<dbReference type="NCBIfam" id="TIGR03003">
    <property type="entry name" value="ectoine_ehuD"/>
    <property type="match status" value="1"/>
</dbReference>
<feature type="transmembrane region" description="Helical" evidence="8">
    <location>
        <begin position="189"/>
        <end position="207"/>
    </location>
</feature>
<feature type="transmembrane region" description="Helical" evidence="8">
    <location>
        <begin position="20"/>
        <end position="41"/>
    </location>
</feature>
<dbReference type="EMBL" id="BDQX01000116">
    <property type="protein sequence ID" value="GBG07942.1"/>
    <property type="molecule type" value="Genomic_DNA"/>
</dbReference>
<feature type="transmembrane region" description="Helical" evidence="8">
    <location>
        <begin position="53"/>
        <end position="77"/>
    </location>
</feature>